<dbReference type="EMBL" id="CAXAMN010003147">
    <property type="protein sequence ID" value="CAK9003146.1"/>
    <property type="molecule type" value="Genomic_DNA"/>
</dbReference>
<reference evidence="1 2" key="1">
    <citation type="submission" date="2024-02" db="EMBL/GenBank/DDBJ databases">
        <authorList>
            <person name="Chen Y."/>
            <person name="Shah S."/>
            <person name="Dougan E. K."/>
            <person name="Thang M."/>
            <person name="Chan C."/>
        </authorList>
    </citation>
    <scope>NUCLEOTIDE SEQUENCE [LARGE SCALE GENOMIC DNA]</scope>
</reference>
<evidence type="ECO:0000313" key="1">
    <source>
        <dbReference type="EMBL" id="CAK9003146.1"/>
    </source>
</evidence>
<gene>
    <name evidence="1" type="ORF">CCMP2556_LOCUS7172</name>
</gene>
<proteinExistence type="predicted"/>
<keyword evidence="2" id="KW-1185">Reference proteome</keyword>
<protein>
    <submittedName>
        <fullName evidence="1">Uncharacterized protein</fullName>
    </submittedName>
</protein>
<comment type="caution">
    <text evidence="1">The sequence shown here is derived from an EMBL/GenBank/DDBJ whole genome shotgun (WGS) entry which is preliminary data.</text>
</comment>
<dbReference type="Proteomes" id="UP001642484">
    <property type="component" value="Unassembled WGS sequence"/>
</dbReference>
<sequence length="296" mass="33722">MVAQASATSKRILWKICSGASSATDACRDAETLVQDGSSCPMAIEMNKWLQGDLLHVVHQGVASVVIPSLICAHLESKDPNITLKRMDELLSGPVFEHYRSWCAERSPLVSACSHRFSAARFGKEKWASSPDLASLYKASVVKHLMFWCADYLRSERDEAVSGSDDRLYTMHSFAKFQQLLDVHGPWFSEDECKLVVTYGWAGVMFYQKLAAQDRLRLDSRRCFKITPKFHSFVEMLIYIEQTRRNVRFEHCYQDEDLMKEVGKIASMTHPATLDRVTMERYVGLLELKIFADQSS</sequence>
<evidence type="ECO:0000313" key="2">
    <source>
        <dbReference type="Proteomes" id="UP001642484"/>
    </source>
</evidence>
<accession>A0ABP0IMU5</accession>
<name>A0ABP0IMU5_9DINO</name>
<organism evidence="1 2">
    <name type="scientific">Durusdinium trenchii</name>
    <dbReference type="NCBI Taxonomy" id="1381693"/>
    <lineage>
        <taxon>Eukaryota</taxon>
        <taxon>Sar</taxon>
        <taxon>Alveolata</taxon>
        <taxon>Dinophyceae</taxon>
        <taxon>Suessiales</taxon>
        <taxon>Symbiodiniaceae</taxon>
        <taxon>Durusdinium</taxon>
    </lineage>
</organism>